<evidence type="ECO:0000313" key="3">
    <source>
        <dbReference type="Proteomes" id="UP000051315"/>
    </source>
</evidence>
<proteinExistence type="predicted"/>
<dbReference type="STRING" id="1423735.FC15_GL000696"/>
<protein>
    <recommendedName>
        <fullName evidence="4">ABC transporter permease</fullName>
    </recommendedName>
</protein>
<dbReference type="PANTHER" id="PTHR36832:SF1">
    <property type="entry name" value="SLR1174 PROTEIN"/>
    <property type="match status" value="1"/>
</dbReference>
<feature type="transmembrane region" description="Helical" evidence="1">
    <location>
        <begin position="229"/>
        <end position="247"/>
    </location>
</feature>
<gene>
    <name evidence="2" type="ORF">FC15_GL000696</name>
</gene>
<evidence type="ECO:0000256" key="1">
    <source>
        <dbReference type="SAM" id="Phobius"/>
    </source>
</evidence>
<evidence type="ECO:0000313" key="2">
    <source>
        <dbReference type="EMBL" id="KRM08025.1"/>
    </source>
</evidence>
<organism evidence="2 3">
    <name type="scientific">Lapidilactobacillus concavus DSM 17758</name>
    <dbReference type="NCBI Taxonomy" id="1423735"/>
    <lineage>
        <taxon>Bacteria</taxon>
        <taxon>Bacillati</taxon>
        <taxon>Bacillota</taxon>
        <taxon>Bacilli</taxon>
        <taxon>Lactobacillales</taxon>
        <taxon>Lactobacillaceae</taxon>
        <taxon>Lapidilactobacillus</taxon>
    </lineage>
</organism>
<feature type="transmembrane region" description="Helical" evidence="1">
    <location>
        <begin position="16"/>
        <end position="37"/>
    </location>
</feature>
<feature type="transmembrane region" description="Helical" evidence="1">
    <location>
        <begin position="174"/>
        <end position="195"/>
    </location>
</feature>
<dbReference type="Proteomes" id="UP000051315">
    <property type="component" value="Unassembled WGS sequence"/>
</dbReference>
<comment type="caution">
    <text evidence="2">The sequence shown here is derived from an EMBL/GenBank/DDBJ whole genome shotgun (WGS) entry which is preliminary data.</text>
</comment>
<accession>A0A0R1VY76</accession>
<reference evidence="2 3" key="1">
    <citation type="journal article" date="2015" name="Genome Announc.">
        <title>Expanding the biotechnology potential of lactobacilli through comparative genomics of 213 strains and associated genera.</title>
        <authorList>
            <person name="Sun Z."/>
            <person name="Harris H.M."/>
            <person name="McCann A."/>
            <person name="Guo C."/>
            <person name="Argimon S."/>
            <person name="Zhang W."/>
            <person name="Yang X."/>
            <person name="Jeffery I.B."/>
            <person name="Cooney J.C."/>
            <person name="Kagawa T.F."/>
            <person name="Liu W."/>
            <person name="Song Y."/>
            <person name="Salvetti E."/>
            <person name="Wrobel A."/>
            <person name="Rasinkangas P."/>
            <person name="Parkhill J."/>
            <person name="Rea M.C."/>
            <person name="O'Sullivan O."/>
            <person name="Ritari J."/>
            <person name="Douillard F.P."/>
            <person name="Paul Ross R."/>
            <person name="Yang R."/>
            <person name="Briner A.E."/>
            <person name="Felis G.E."/>
            <person name="de Vos W.M."/>
            <person name="Barrangou R."/>
            <person name="Klaenhammer T.R."/>
            <person name="Caufield P.W."/>
            <person name="Cui Y."/>
            <person name="Zhang H."/>
            <person name="O'Toole P.W."/>
        </authorList>
    </citation>
    <scope>NUCLEOTIDE SEQUENCE [LARGE SCALE GENOMIC DNA]</scope>
    <source>
        <strain evidence="2 3">DSM 17758</strain>
    </source>
</reference>
<sequence length="259" mass="29036">MFRSYIVCQFKRQSYYYFDTVMTVVGALLAAMIQYFVWDSARKTGNVSLASSEMISSYAILATSYTLLMPASEVSQTIEYQIKKGTIIYDFVRPLDYWKSVFLAQLGKSAYLLVFTIFPLTLFYLLVFRINFAVGGVGHFAWALFTLLLGYGLSFIMGFFVGILSFVTFRNGGILSLYTGLVMIFGGGVLPITIYPNWLASISKFTPFYAMQGVPLSALTIDGTHWGELGLQVLWLAVLIAITSLVYRRMRHQVEIAGG</sequence>
<feature type="transmembrane region" description="Helical" evidence="1">
    <location>
        <begin position="109"/>
        <end position="128"/>
    </location>
</feature>
<dbReference type="AlphaFoldDB" id="A0A0R1VY76"/>
<dbReference type="PATRIC" id="fig|1423735.3.peg.730"/>
<keyword evidence="3" id="KW-1185">Reference proteome</keyword>
<keyword evidence="1" id="KW-1133">Transmembrane helix</keyword>
<dbReference type="OrthoDB" id="63188at2"/>
<feature type="transmembrane region" description="Helical" evidence="1">
    <location>
        <begin position="140"/>
        <end position="167"/>
    </location>
</feature>
<keyword evidence="1" id="KW-0812">Transmembrane</keyword>
<name>A0A0R1VY76_9LACO</name>
<dbReference type="EMBL" id="AZFX01000094">
    <property type="protein sequence ID" value="KRM08025.1"/>
    <property type="molecule type" value="Genomic_DNA"/>
</dbReference>
<evidence type="ECO:0008006" key="4">
    <source>
        <dbReference type="Google" id="ProtNLM"/>
    </source>
</evidence>
<keyword evidence="1" id="KW-0472">Membrane</keyword>
<dbReference type="RefSeq" id="WP_057825654.1">
    <property type="nucleotide sequence ID" value="NZ_AZFX01000094.1"/>
</dbReference>
<dbReference type="PANTHER" id="PTHR36832">
    <property type="entry name" value="SLR1174 PROTEIN-RELATED"/>
    <property type="match status" value="1"/>
</dbReference>